<dbReference type="Gene3D" id="3.90.550.10">
    <property type="entry name" value="Spore Coat Polysaccharide Biosynthesis Protein SpsA, Chain A"/>
    <property type="match status" value="1"/>
</dbReference>
<proteinExistence type="inferred from homology"/>
<reference evidence="5 6" key="1">
    <citation type="submission" date="2011-08" db="EMBL/GenBank/DDBJ databases">
        <title>The Genome Sequence of Clostridium hathewayi WAL-18680.</title>
        <authorList>
            <consortium name="The Broad Institute Genome Sequencing Platform"/>
            <person name="Earl A."/>
            <person name="Ward D."/>
            <person name="Feldgarden M."/>
            <person name="Gevers D."/>
            <person name="Finegold S.M."/>
            <person name="Summanen P.H."/>
            <person name="Molitoris D.R."/>
            <person name="Song M."/>
            <person name="Daigneault M."/>
            <person name="Allen-Vercoe E."/>
            <person name="Young S.K."/>
            <person name="Zeng Q."/>
            <person name="Gargeya S."/>
            <person name="Fitzgerald M."/>
            <person name="Haas B."/>
            <person name="Abouelleil A."/>
            <person name="Alvarado L."/>
            <person name="Arachchi H.M."/>
            <person name="Berlin A."/>
            <person name="Brown A."/>
            <person name="Chapman S.B."/>
            <person name="Chen Z."/>
            <person name="Dunbar C."/>
            <person name="Freedman E."/>
            <person name="Gearin G."/>
            <person name="Gellesch M."/>
            <person name="Goldberg J."/>
            <person name="Griggs A."/>
            <person name="Gujja S."/>
            <person name="Heiman D."/>
            <person name="Howarth C."/>
            <person name="Larson L."/>
            <person name="Lui A."/>
            <person name="MacDonald P.J.P."/>
            <person name="Montmayeur A."/>
            <person name="Murphy C."/>
            <person name="Neiman D."/>
            <person name="Pearson M."/>
            <person name="Priest M."/>
            <person name="Roberts A."/>
            <person name="Saif S."/>
            <person name="Shea T."/>
            <person name="Shenoy N."/>
            <person name="Sisk P."/>
            <person name="Stolte C."/>
            <person name="Sykes S."/>
            <person name="Wortman J."/>
            <person name="Nusbaum C."/>
            <person name="Birren B."/>
        </authorList>
    </citation>
    <scope>NUCLEOTIDE SEQUENCE [LARGE SCALE GENOMIC DNA]</scope>
    <source>
        <strain evidence="5 6">WAL-18680</strain>
    </source>
</reference>
<dbReference type="AlphaFoldDB" id="G5IB10"/>
<dbReference type="PANTHER" id="PTHR43685">
    <property type="entry name" value="GLYCOSYLTRANSFERASE"/>
    <property type="match status" value="1"/>
</dbReference>
<gene>
    <name evidence="5" type="ORF">HMPREF9473_00687</name>
</gene>
<dbReference type="Proteomes" id="UP000005384">
    <property type="component" value="Unassembled WGS sequence"/>
</dbReference>
<protein>
    <recommendedName>
        <fullName evidence="4">Glycosyltransferase 2-like domain-containing protein</fullName>
    </recommendedName>
</protein>
<dbReference type="GO" id="GO:0016757">
    <property type="term" value="F:glycosyltransferase activity"/>
    <property type="evidence" value="ECO:0007669"/>
    <property type="project" value="UniProtKB-KW"/>
</dbReference>
<dbReference type="EMBL" id="ADLN01000005">
    <property type="protein sequence ID" value="EHI61325.1"/>
    <property type="molecule type" value="Genomic_DNA"/>
</dbReference>
<accession>G5IB10</accession>
<dbReference type="OrthoDB" id="9815829at2"/>
<keyword evidence="6" id="KW-1185">Reference proteome</keyword>
<dbReference type="InterPro" id="IPR001173">
    <property type="entry name" value="Glyco_trans_2-like"/>
</dbReference>
<sequence>MKNPKISVIMSTYNEKIEFLKASIDSVLHQTFKDFEFLIVLDNPQNSDIKECVESYAEMDPRITIIENENNLGLTKSLNKAIAAANGIYMSRMDADDIMIDKCLERELQVIENEKLDLVAASKKNIDQHGKILGIYINSFSPKQLKYLLPYDNSINHPTVMVRLDVIRKEGGYRDIASCEDYDLWLRMLRHGSCMKILPDVLLLYRIRPDGICESNSYRLYCSKCFVMNMYRRSKKDLCILGDYNAYNKFMSLKDMTEKKQLKFNQAYKRFYDSILSLKNKKFVLGICQFISSVLMDKEIICVLCKKLHYQVRKKIILRVV</sequence>
<evidence type="ECO:0000313" key="5">
    <source>
        <dbReference type="EMBL" id="EHI61325.1"/>
    </source>
</evidence>
<organism evidence="5 6">
    <name type="scientific">Hungatella hathewayi WAL-18680</name>
    <dbReference type="NCBI Taxonomy" id="742737"/>
    <lineage>
        <taxon>Bacteria</taxon>
        <taxon>Bacillati</taxon>
        <taxon>Bacillota</taxon>
        <taxon>Clostridia</taxon>
        <taxon>Lachnospirales</taxon>
        <taxon>Lachnospiraceae</taxon>
        <taxon>Hungatella</taxon>
    </lineage>
</organism>
<dbReference type="InterPro" id="IPR029044">
    <property type="entry name" value="Nucleotide-diphossugar_trans"/>
</dbReference>
<comment type="caution">
    <text evidence="5">The sequence shown here is derived from an EMBL/GenBank/DDBJ whole genome shotgun (WGS) entry which is preliminary data.</text>
</comment>
<evidence type="ECO:0000259" key="4">
    <source>
        <dbReference type="Pfam" id="PF00535"/>
    </source>
</evidence>
<dbReference type="HOGENOM" id="CLU_025996_0_4_9"/>
<dbReference type="RefSeq" id="WP_006778673.1">
    <property type="nucleotide sequence ID" value="NZ_CP040506.1"/>
</dbReference>
<evidence type="ECO:0000256" key="1">
    <source>
        <dbReference type="ARBA" id="ARBA00006739"/>
    </source>
</evidence>
<evidence type="ECO:0000256" key="2">
    <source>
        <dbReference type="ARBA" id="ARBA00022676"/>
    </source>
</evidence>
<comment type="similarity">
    <text evidence="1">Belongs to the glycosyltransferase 2 family.</text>
</comment>
<evidence type="ECO:0000313" key="6">
    <source>
        <dbReference type="Proteomes" id="UP000005384"/>
    </source>
</evidence>
<feature type="domain" description="Glycosyltransferase 2-like" evidence="4">
    <location>
        <begin position="7"/>
        <end position="137"/>
    </location>
</feature>
<dbReference type="Pfam" id="PF00535">
    <property type="entry name" value="Glycos_transf_2"/>
    <property type="match status" value="1"/>
</dbReference>
<evidence type="ECO:0000256" key="3">
    <source>
        <dbReference type="ARBA" id="ARBA00022679"/>
    </source>
</evidence>
<name>G5IB10_9FIRM</name>
<dbReference type="SUPFAM" id="SSF53448">
    <property type="entry name" value="Nucleotide-diphospho-sugar transferases"/>
    <property type="match status" value="1"/>
</dbReference>
<keyword evidence="3" id="KW-0808">Transferase</keyword>
<dbReference type="PANTHER" id="PTHR43685:SF5">
    <property type="entry name" value="GLYCOSYLTRANSFERASE EPSE-RELATED"/>
    <property type="match status" value="1"/>
</dbReference>
<keyword evidence="2" id="KW-0328">Glycosyltransferase</keyword>
<dbReference type="PATRIC" id="fig|742737.3.peg.686"/>
<dbReference type="InterPro" id="IPR050834">
    <property type="entry name" value="Glycosyltransf_2"/>
</dbReference>